<gene>
    <name evidence="2" type="ORF">GCM10009575_024700</name>
</gene>
<accession>A0ABN1PCZ5</accession>
<dbReference type="EMBL" id="BAAAID010000012">
    <property type="protein sequence ID" value="GAA0925885.1"/>
    <property type="molecule type" value="Genomic_DNA"/>
</dbReference>
<evidence type="ECO:0008006" key="4">
    <source>
        <dbReference type="Google" id="ProtNLM"/>
    </source>
</evidence>
<proteinExistence type="predicted"/>
<keyword evidence="1" id="KW-1133">Transmembrane helix</keyword>
<keyword evidence="3" id="KW-1185">Reference proteome</keyword>
<keyword evidence="1" id="KW-0472">Membrane</keyword>
<protein>
    <recommendedName>
        <fullName evidence="4">DUF4760 domain-containing protein</fullName>
    </recommendedName>
</protein>
<evidence type="ECO:0000313" key="2">
    <source>
        <dbReference type="EMBL" id="GAA0925885.1"/>
    </source>
</evidence>
<evidence type="ECO:0000256" key="1">
    <source>
        <dbReference type="SAM" id="Phobius"/>
    </source>
</evidence>
<organism evidence="2 3">
    <name type="scientific">Streptomyces rhizosphaericus</name>
    <dbReference type="NCBI Taxonomy" id="114699"/>
    <lineage>
        <taxon>Bacteria</taxon>
        <taxon>Bacillati</taxon>
        <taxon>Actinomycetota</taxon>
        <taxon>Actinomycetes</taxon>
        <taxon>Kitasatosporales</taxon>
        <taxon>Streptomycetaceae</taxon>
        <taxon>Streptomyces</taxon>
        <taxon>Streptomyces violaceusniger group</taxon>
    </lineage>
</organism>
<dbReference type="Proteomes" id="UP001500418">
    <property type="component" value="Unassembled WGS sequence"/>
</dbReference>
<sequence>MDTDTLVMNVVTLLISLIAVGVTAIFSVRQVRLMTHANKLPVVLDLFKEWRDPEFVRREQRLWERLPPEPSAERGFSGLEEPLRSDAYEVCTYYQMLAYLVAFDVIEEDLIFLAVHYRLLKTWEVVEPYVLAERRARGDFYSFMNFFEELALMTSQKSTADVYRSVRGRVFGRGRPRLPARRLSGR</sequence>
<evidence type="ECO:0000313" key="3">
    <source>
        <dbReference type="Proteomes" id="UP001500418"/>
    </source>
</evidence>
<reference evidence="2 3" key="1">
    <citation type="journal article" date="2019" name="Int. J. Syst. Evol. Microbiol.">
        <title>The Global Catalogue of Microorganisms (GCM) 10K type strain sequencing project: providing services to taxonomists for standard genome sequencing and annotation.</title>
        <authorList>
            <consortium name="The Broad Institute Genomics Platform"/>
            <consortium name="The Broad Institute Genome Sequencing Center for Infectious Disease"/>
            <person name="Wu L."/>
            <person name="Ma J."/>
        </authorList>
    </citation>
    <scope>NUCLEOTIDE SEQUENCE [LARGE SCALE GENOMIC DNA]</scope>
    <source>
        <strain evidence="2 3">JCM 11444</strain>
    </source>
</reference>
<dbReference type="InterPro" id="IPR031876">
    <property type="entry name" value="DUF4760"/>
</dbReference>
<keyword evidence="1" id="KW-0812">Transmembrane</keyword>
<feature type="transmembrane region" description="Helical" evidence="1">
    <location>
        <begin position="6"/>
        <end position="28"/>
    </location>
</feature>
<comment type="caution">
    <text evidence="2">The sequence shown here is derived from an EMBL/GenBank/DDBJ whole genome shotgun (WGS) entry which is preliminary data.</text>
</comment>
<dbReference type="Pfam" id="PF15956">
    <property type="entry name" value="DUF4760"/>
    <property type="match status" value="1"/>
</dbReference>
<name>A0ABN1PCZ5_9ACTN</name>